<dbReference type="AlphaFoldDB" id="G5SS76"/>
<evidence type="ECO:0000313" key="3">
    <source>
        <dbReference type="Proteomes" id="UP000003598"/>
    </source>
</evidence>
<accession>G5SS76</accession>
<dbReference type="GeneID" id="93557661"/>
<dbReference type="Proteomes" id="UP000003598">
    <property type="component" value="Unassembled WGS sequence"/>
</dbReference>
<evidence type="ECO:0000256" key="1">
    <source>
        <dbReference type="SAM" id="MobiDB-lite"/>
    </source>
</evidence>
<proteinExistence type="predicted"/>
<reference evidence="2 3" key="1">
    <citation type="submission" date="2011-03" db="EMBL/GenBank/DDBJ databases">
        <authorList>
            <person name="Weinstock G."/>
            <person name="Sodergren E."/>
            <person name="Clifton S."/>
            <person name="Fulton L."/>
            <person name="Fulton B."/>
            <person name="Courtney L."/>
            <person name="Fronick C."/>
            <person name="Harrison M."/>
            <person name="Strong C."/>
            <person name="Farmer C."/>
            <person name="Delahaunty K."/>
            <person name="Markovic C."/>
            <person name="Hall O."/>
            <person name="Minx P."/>
            <person name="Tomlinson C."/>
            <person name="Mitreva M."/>
            <person name="Hou S."/>
            <person name="Chen J."/>
            <person name="Wollam A."/>
            <person name="Pepin K.H."/>
            <person name="Johnson M."/>
            <person name="Bhonagiri V."/>
            <person name="Zhang X."/>
            <person name="Suruliraj S."/>
            <person name="Warren W."/>
            <person name="Chinwalla A."/>
            <person name="Mardis E.R."/>
            <person name="Wilson R.K."/>
        </authorList>
    </citation>
    <scope>NUCLEOTIDE SEQUENCE [LARGE SCALE GENOMIC DNA]</scope>
    <source>
        <strain evidence="2 3">YIT 11840</strain>
    </source>
</reference>
<dbReference type="PATRIC" id="fig|762968.3.peg.1985"/>
<dbReference type="InterPro" id="IPR025049">
    <property type="entry name" value="Mfa-like_1"/>
</dbReference>
<dbReference type="OrthoDB" id="1050452at2"/>
<dbReference type="EMBL" id="AFFY01000029">
    <property type="protein sequence ID" value="EHG99907.1"/>
    <property type="molecule type" value="Genomic_DNA"/>
</dbReference>
<dbReference type="Pfam" id="PF13149">
    <property type="entry name" value="Mfa_like_1"/>
    <property type="match status" value="1"/>
</dbReference>
<comment type="caution">
    <text evidence="2">The sequence shown here is derived from an EMBL/GenBank/DDBJ whole genome shotgun (WGS) entry which is preliminary data.</text>
</comment>
<evidence type="ECO:0000313" key="2">
    <source>
        <dbReference type="EMBL" id="EHG99907.1"/>
    </source>
</evidence>
<dbReference type="STRING" id="762968.HMPREF9441_02226"/>
<dbReference type="RefSeq" id="WP_008620597.1">
    <property type="nucleotide sequence ID" value="NZ_JH376602.1"/>
</dbReference>
<name>G5SS76_9BACT</name>
<dbReference type="eggNOG" id="ENOG5030XCK">
    <property type="taxonomic scope" value="Bacteria"/>
</dbReference>
<protein>
    <recommendedName>
        <fullName evidence="4">GLUG domain-containing protein</fullName>
    </recommendedName>
</protein>
<organism evidence="2 3">
    <name type="scientific">Paraprevotella clara YIT 11840</name>
    <dbReference type="NCBI Taxonomy" id="762968"/>
    <lineage>
        <taxon>Bacteria</taxon>
        <taxon>Pseudomonadati</taxon>
        <taxon>Bacteroidota</taxon>
        <taxon>Bacteroidia</taxon>
        <taxon>Bacteroidales</taxon>
        <taxon>Prevotellaceae</taxon>
        <taxon>Paraprevotella</taxon>
    </lineage>
</organism>
<evidence type="ECO:0008006" key="4">
    <source>
        <dbReference type="Google" id="ProtNLM"/>
    </source>
</evidence>
<sequence length="730" mass="79288">MKRQVKWMVYGIMLLLSVGCREDIDALYGVKGRPGIPVCFTTAWLQDETRLKRGIEGKKNFKDTDVIHVSAEFTLDPQTTDSKKEEKVTKYTILTLENGAWVNTRTEEQYEMTWPWNATEAKFTAYYLENWTGPIAQVGVELEPVVLDRFAYRDSVFNPDPLEAVTEKIEYGHAVHLEFRHLCTRLTLVGVDDEDEYGLRFKPVGGKERPLKNACTMMLDDKNGLRFRFVEEESRKITAQADKGNDEDSVTFHLAPGDYSTFSLQRQDGYPYITISNVKELGRLEAGESYTVSLEDLKSNITQDGMDDYWGDDDDTITTAKYDNFNIKDFMNAIKECNKDYTCTLSGDTVTLLQKSKYRNEMTLMANVDFNGESFIPEDLPDIVTFNGGGFSILNLVNPMFNTLYGTVKNLNLRGARLIHKESDPDASLTVDHDTGWGVLARVCEGGTVSNVSLADAELDITLHNGDGLDKAYCIGALVGKLPRGSLTDIMLSGSIKVTAEAANPEVAYTSCMGGVVGQCNGTLANVDNLRGGSGAEIVVTNKCRGTGSRYTGGVVGLLTDANGALEGGNVRVSVHAEEAEGSWNYTGGVAGCVRFGALISDVTVAGNVTGGKVADYKETNTHSAVGGLVGYVDKASVTGGIAFGKVAMSPDYPSPNDHSWYTLGGVIGAMRDAVEIARNEGRNRFDTAPYEGKSHYEAGTFTAGSGSTSELKGKGNSADGTGAFVGSDK</sequence>
<keyword evidence="3" id="KW-1185">Reference proteome</keyword>
<dbReference type="HOGENOM" id="CLU_024053_0_0_10"/>
<feature type="region of interest" description="Disordered" evidence="1">
    <location>
        <begin position="686"/>
        <end position="730"/>
    </location>
</feature>
<dbReference type="PROSITE" id="PS51257">
    <property type="entry name" value="PROKAR_LIPOPROTEIN"/>
    <property type="match status" value="1"/>
</dbReference>
<gene>
    <name evidence="2" type="ORF">HMPREF9441_02226</name>
</gene>